<dbReference type="PaxDb" id="243159-AFE_2099"/>
<dbReference type="HOGENOM" id="CLU_2949644_0_0_6"/>
<reference evidence="1 2" key="1">
    <citation type="journal article" date="2008" name="BMC Genomics">
        <title>Acidithiobacillus ferrooxidans metabolism: from genome sequence to industrial applications.</title>
        <authorList>
            <person name="Valdes J."/>
            <person name="Pedroso I."/>
            <person name="Quatrini R."/>
            <person name="Dodson R.J."/>
            <person name="Tettelin H."/>
            <person name="Blake R.II."/>
            <person name="Eisen J.A."/>
            <person name="Holmes D.S."/>
        </authorList>
    </citation>
    <scope>NUCLEOTIDE SEQUENCE [LARGE SCALE GENOMIC DNA]</scope>
    <source>
        <strain evidence="2">ATCC 23270 / DSM 14882 / CIP 104768 / NCIMB 8455</strain>
    </source>
</reference>
<dbReference type="EMBL" id="CP001219">
    <property type="protein sequence ID" value="ACK77847.1"/>
    <property type="molecule type" value="Genomic_DNA"/>
</dbReference>
<sequence length="59" mass="6823">MPLVWPRVMELKNELIQAVVDFIQLKHTSLKAVMMENMSSTSTTLISTRWFTINPCQRG</sequence>
<gene>
    <name evidence="1" type="ordered locus">AFE_2099</name>
</gene>
<accession>B7J4V9</accession>
<proteinExistence type="predicted"/>
<evidence type="ECO:0000313" key="2">
    <source>
        <dbReference type="Proteomes" id="UP000001362"/>
    </source>
</evidence>
<evidence type="ECO:0000313" key="1">
    <source>
        <dbReference type="EMBL" id="ACK77847.1"/>
    </source>
</evidence>
<dbReference type="KEGG" id="afr:AFE_2099"/>
<organism evidence="1 2">
    <name type="scientific">Acidithiobacillus ferrooxidans (strain ATCC 23270 / DSM 14882 / CIP 104768 / NCIMB 8455)</name>
    <name type="common">Ferrobacillus ferrooxidans (strain ATCC 23270)</name>
    <dbReference type="NCBI Taxonomy" id="243159"/>
    <lineage>
        <taxon>Bacteria</taxon>
        <taxon>Pseudomonadati</taxon>
        <taxon>Pseudomonadota</taxon>
        <taxon>Acidithiobacillia</taxon>
        <taxon>Acidithiobacillales</taxon>
        <taxon>Acidithiobacillaceae</taxon>
        <taxon>Acidithiobacillus</taxon>
    </lineage>
</organism>
<name>B7J4V9_ACIF2</name>
<dbReference type="AlphaFoldDB" id="B7J4V9"/>
<dbReference type="Proteomes" id="UP000001362">
    <property type="component" value="Chromosome"/>
</dbReference>
<keyword evidence="2" id="KW-1185">Reference proteome</keyword>
<protein>
    <submittedName>
        <fullName evidence="1">Uncharacterized protein</fullName>
    </submittedName>
</protein>